<keyword evidence="3" id="KW-1185">Reference proteome</keyword>
<dbReference type="InterPro" id="IPR043729">
    <property type="entry name" value="DUF5672"/>
</dbReference>
<evidence type="ECO:0000259" key="1">
    <source>
        <dbReference type="Pfam" id="PF18922"/>
    </source>
</evidence>
<dbReference type="Pfam" id="PF18922">
    <property type="entry name" value="DUF5672"/>
    <property type="match status" value="1"/>
</dbReference>
<proteinExistence type="predicted"/>
<comment type="caution">
    <text evidence="2">The sequence shown here is derived from an EMBL/GenBank/DDBJ whole genome shotgun (WGS) entry which is preliminary data.</text>
</comment>
<organism evidence="2 3">
    <name type="scientific">Chryseobacterium oryctis</name>
    <dbReference type="NCBI Taxonomy" id="2952618"/>
    <lineage>
        <taxon>Bacteria</taxon>
        <taxon>Pseudomonadati</taxon>
        <taxon>Bacteroidota</taxon>
        <taxon>Flavobacteriia</taxon>
        <taxon>Flavobacteriales</taxon>
        <taxon>Weeksellaceae</taxon>
        <taxon>Chryseobacterium group</taxon>
        <taxon>Chryseobacterium</taxon>
    </lineage>
</organism>
<reference evidence="2" key="1">
    <citation type="submission" date="2022-10" db="EMBL/GenBank/DDBJ databases">
        <title>Chryseobacterium babae sp. nov. isolated from the gut of the beetle Oryctes rhinoceros, and Chryseobacterium kimseyorum sp. nov., isolated from a stick insect rearing cage.</title>
        <authorList>
            <person name="Shelomi M."/>
            <person name="Han C.-J."/>
            <person name="Chen W.-M."/>
            <person name="Chen H.-K."/>
            <person name="Liaw S.-J."/>
            <person name="Muhle E."/>
            <person name="Clermont D."/>
        </authorList>
    </citation>
    <scope>NUCLEOTIDE SEQUENCE</scope>
    <source>
        <strain evidence="2">WLa1L2M3</strain>
    </source>
</reference>
<name>A0ABT3HKJ0_9FLAO</name>
<dbReference type="Proteomes" id="UP001163719">
    <property type="component" value="Unassembled WGS sequence"/>
</dbReference>
<protein>
    <submittedName>
        <fullName evidence="2">DUF5672 family protein</fullName>
    </submittedName>
</protein>
<evidence type="ECO:0000313" key="2">
    <source>
        <dbReference type="EMBL" id="MCW3160312.1"/>
    </source>
</evidence>
<feature type="domain" description="DUF5672" evidence="1">
    <location>
        <begin position="52"/>
        <end position="245"/>
    </location>
</feature>
<gene>
    <name evidence="2" type="ORF">OH806_03410</name>
</gene>
<accession>A0ABT3HKJ0</accession>
<dbReference type="EMBL" id="JAPDHV010000001">
    <property type="protein sequence ID" value="MCW3160312.1"/>
    <property type="molecule type" value="Genomic_DNA"/>
</dbReference>
<dbReference type="RefSeq" id="WP_264742257.1">
    <property type="nucleotide sequence ID" value="NZ_JAPDHV010000001.1"/>
</dbReference>
<sequence length="265" mass="31501">MVDIIIPIYKNIPDDDDIISLNQVFHILSNYQITFIHPKSLDISAYKKFGSSFVDFDDVYFKNIYGYNKLMMNLNFYNKFSQKYILVYQTDCFVFKDELMYWCQKDFDYIGAPWIRSSEKIPFLKLILEKTTSSFKAFINFKGNGKWQKDKSLLFNNVGNGGFSLRKREKFIEILEKLPEVVDIYLNRKNSGEFYAEDVFFSIEPERNNIPFSKPNYKEACLFSIENKQGKALEINKGQLPFGCHRWTKKKDFWRDIFKKFNANI</sequence>
<evidence type="ECO:0000313" key="3">
    <source>
        <dbReference type="Proteomes" id="UP001163719"/>
    </source>
</evidence>